<gene>
    <name evidence="6" type="primary">nadK</name>
    <name evidence="7" type="ORF">F8C67_05545</name>
</gene>
<keyword evidence="2 6" id="KW-0418">Kinase</keyword>
<comment type="caution">
    <text evidence="6">Lacks conserved residue(s) required for the propagation of feature annotation.</text>
</comment>
<dbReference type="InterPro" id="IPR017438">
    <property type="entry name" value="ATP-NAD_kinase_N"/>
</dbReference>
<evidence type="ECO:0000313" key="8">
    <source>
        <dbReference type="Proteomes" id="UP000468650"/>
    </source>
</evidence>
<dbReference type="InterPro" id="IPR002504">
    <property type="entry name" value="NADK"/>
</dbReference>
<dbReference type="InterPro" id="IPR016064">
    <property type="entry name" value="NAD/diacylglycerol_kinase_sf"/>
</dbReference>
<dbReference type="EC" id="2.7.1.23" evidence="6"/>
<accession>A0A6N6RGY2</accession>
<comment type="caution">
    <text evidence="7">The sequence shown here is derived from an EMBL/GenBank/DDBJ whole genome shotgun (WGS) entry which is preliminary data.</text>
</comment>
<comment type="catalytic activity">
    <reaction evidence="5 6">
        <text>NAD(+) + ATP = ADP + NADP(+) + H(+)</text>
        <dbReference type="Rhea" id="RHEA:18629"/>
        <dbReference type="ChEBI" id="CHEBI:15378"/>
        <dbReference type="ChEBI" id="CHEBI:30616"/>
        <dbReference type="ChEBI" id="CHEBI:57540"/>
        <dbReference type="ChEBI" id="CHEBI:58349"/>
        <dbReference type="ChEBI" id="CHEBI:456216"/>
        <dbReference type="EC" id="2.7.1.23"/>
    </reaction>
</comment>
<feature type="binding site" evidence="6">
    <location>
        <begin position="192"/>
        <end position="197"/>
    </location>
    <ligand>
        <name>NAD(+)</name>
        <dbReference type="ChEBI" id="CHEBI:57540"/>
    </ligand>
</feature>
<comment type="subcellular location">
    <subcellularLocation>
        <location evidence="6">Cytoplasm</location>
    </subcellularLocation>
</comment>
<dbReference type="OrthoDB" id="9774737at2"/>
<evidence type="ECO:0000256" key="2">
    <source>
        <dbReference type="ARBA" id="ARBA00022777"/>
    </source>
</evidence>
<dbReference type="GO" id="GO:0005524">
    <property type="term" value="F:ATP binding"/>
    <property type="evidence" value="ECO:0007669"/>
    <property type="project" value="UniProtKB-KW"/>
</dbReference>
<evidence type="ECO:0000313" key="7">
    <source>
        <dbReference type="EMBL" id="KAB2813626.1"/>
    </source>
</evidence>
<feature type="binding site" evidence="6">
    <location>
        <begin position="151"/>
        <end position="152"/>
    </location>
    <ligand>
        <name>NAD(+)</name>
        <dbReference type="ChEBI" id="CHEBI:57540"/>
    </ligand>
</feature>
<proteinExistence type="inferred from homology"/>
<dbReference type="HAMAP" id="MF_00361">
    <property type="entry name" value="NAD_kinase"/>
    <property type="match status" value="1"/>
</dbReference>
<evidence type="ECO:0000256" key="1">
    <source>
        <dbReference type="ARBA" id="ARBA00022679"/>
    </source>
</evidence>
<name>A0A6N6RGY2_9FLAO</name>
<comment type="function">
    <text evidence="6">Involved in the regulation of the intracellular balance of NAD and NADP, and is a key enzyme in the biosynthesis of NADP. Catalyzes specifically the phosphorylation on 2'-hydroxyl of the adenosine moiety of NAD to yield NADP.</text>
</comment>
<evidence type="ECO:0000256" key="3">
    <source>
        <dbReference type="ARBA" id="ARBA00022857"/>
    </source>
</evidence>
<dbReference type="Pfam" id="PF01513">
    <property type="entry name" value="NAD_kinase"/>
    <property type="match status" value="1"/>
</dbReference>
<keyword evidence="6" id="KW-0963">Cytoplasm</keyword>
<feature type="active site" description="Proton acceptor" evidence="6">
    <location>
        <position position="77"/>
    </location>
</feature>
<keyword evidence="3 6" id="KW-0521">NADP</keyword>
<comment type="similarity">
    <text evidence="6">Belongs to the NAD kinase family.</text>
</comment>
<evidence type="ECO:0000256" key="5">
    <source>
        <dbReference type="ARBA" id="ARBA00047925"/>
    </source>
</evidence>
<keyword evidence="6" id="KW-0067">ATP-binding</keyword>
<keyword evidence="8" id="KW-1185">Reference proteome</keyword>
<dbReference type="Proteomes" id="UP000468650">
    <property type="component" value="Unassembled WGS sequence"/>
</dbReference>
<dbReference type="GO" id="GO:0046872">
    <property type="term" value="F:metal ion binding"/>
    <property type="evidence" value="ECO:0007669"/>
    <property type="project" value="UniProtKB-UniRule"/>
</dbReference>
<dbReference type="PANTHER" id="PTHR20275:SF0">
    <property type="entry name" value="NAD KINASE"/>
    <property type="match status" value="1"/>
</dbReference>
<dbReference type="NCBIfam" id="NF002521">
    <property type="entry name" value="PRK01911.1"/>
    <property type="match status" value="1"/>
</dbReference>
<comment type="cofactor">
    <cofactor evidence="6">
        <name>a divalent metal cation</name>
        <dbReference type="ChEBI" id="CHEBI:60240"/>
    </cofactor>
</comment>
<evidence type="ECO:0000256" key="4">
    <source>
        <dbReference type="ARBA" id="ARBA00023027"/>
    </source>
</evidence>
<feature type="binding site" evidence="6">
    <location>
        <position position="181"/>
    </location>
    <ligand>
        <name>NAD(+)</name>
        <dbReference type="ChEBI" id="CHEBI:57540"/>
    </ligand>
</feature>
<dbReference type="Gene3D" id="2.60.200.30">
    <property type="entry name" value="Probable inorganic polyphosphate/atp-NAD kinase, domain 2"/>
    <property type="match status" value="1"/>
</dbReference>
<keyword evidence="1 6" id="KW-0808">Transferase</keyword>
<dbReference type="GO" id="GO:0003951">
    <property type="term" value="F:NAD+ kinase activity"/>
    <property type="evidence" value="ECO:0007669"/>
    <property type="project" value="UniProtKB-UniRule"/>
</dbReference>
<dbReference type="GO" id="GO:0051287">
    <property type="term" value="F:NAD binding"/>
    <property type="evidence" value="ECO:0007669"/>
    <property type="project" value="UniProtKB-ARBA"/>
</dbReference>
<dbReference type="RefSeq" id="WP_151666828.1">
    <property type="nucleotide sequence ID" value="NZ_WBVO01000003.1"/>
</dbReference>
<dbReference type="InterPro" id="IPR017437">
    <property type="entry name" value="ATP-NAD_kinase_PpnK-typ_C"/>
</dbReference>
<dbReference type="Pfam" id="PF20143">
    <property type="entry name" value="NAD_kinase_C"/>
    <property type="match status" value="1"/>
</dbReference>
<keyword evidence="4 6" id="KW-0520">NAD</keyword>
<dbReference type="EMBL" id="WBVO01000003">
    <property type="protein sequence ID" value="KAB2813626.1"/>
    <property type="molecule type" value="Genomic_DNA"/>
</dbReference>
<dbReference type="PANTHER" id="PTHR20275">
    <property type="entry name" value="NAD KINASE"/>
    <property type="match status" value="1"/>
</dbReference>
<organism evidence="7 8">
    <name type="scientific">Phaeocystidibacter luteus</name>
    <dbReference type="NCBI Taxonomy" id="911197"/>
    <lineage>
        <taxon>Bacteria</taxon>
        <taxon>Pseudomonadati</taxon>
        <taxon>Bacteroidota</taxon>
        <taxon>Flavobacteriia</taxon>
        <taxon>Flavobacteriales</taxon>
        <taxon>Phaeocystidibacteraceae</taxon>
        <taxon>Phaeocystidibacter</taxon>
    </lineage>
</organism>
<feature type="binding site" evidence="6">
    <location>
        <begin position="77"/>
        <end position="78"/>
    </location>
    <ligand>
        <name>NAD(+)</name>
        <dbReference type="ChEBI" id="CHEBI:57540"/>
    </ligand>
</feature>
<dbReference type="SUPFAM" id="SSF111331">
    <property type="entry name" value="NAD kinase/diacylglycerol kinase-like"/>
    <property type="match status" value="1"/>
</dbReference>
<dbReference type="Gene3D" id="3.40.50.10330">
    <property type="entry name" value="Probable inorganic polyphosphate/atp-NAD kinase, domain 1"/>
    <property type="match status" value="1"/>
</dbReference>
<reference evidence="7 8" key="1">
    <citation type="submission" date="2019-09" db="EMBL/GenBank/DDBJ databases">
        <title>Genomes of family Cryomorphaceae.</title>
        <authorList>
            <person name="Bowman J.P."/>
        </authorList>
    </citation>
    <scope>NUCLEOTIDE SEQUENCE [LARGE SCALE GENOMIC DNA]</scope>
    <source>
        <strain evidence="7 8">LMG 25704</strain>
    </source>
</reference>
<dbReference type="GO" id="GO:0006741">
    <property type="term" value="P:NADP+ biosynthetic process"/>
    <property type="evidence" value="ECO:0007669"/>
    <property type="project" value="UniProtKB-UniRule"/>
</dbReference>
<evidence type="ECO:0000256" key="6">
    <source>
        <dbReference type="HAMAP-Rule" id="MF_00361"/>
    </source>
</evidence>
<dbReference type="GO" id="GO:0019674">
    <property type="term" value="P:NAD+ metabolic process"/>
    <property type="evidence" value="ECO:0007669"/>
    <property type="project" value="InterPro"/>
</dbReference>
<dbReference type="GO" id="GO:0005737">
    <property type="term" value="C:cytoplasm"/>
    <property type="evidence" value="ECO:0007669"/>
    <property type="project" value="UniProtKB-SubCell"/>
</dbReference>
<sequence length="296" mass="33084">MKIAVFGKTITPEARPHIEKLYHMLRSEGVDLFFYKPLHDHLVKHCDIDIDLNYPTFSGHTDFEAGKPDIMMTVGGDGTILDAATLVRQSGVPILGVNTGRLGFLADVAREEVIRAAKSLLKGSYTIQNRNLIGVELSGTAPQPDPNFALNEIAVSRKDTTSMITVHTWINDEYLNSYWADGLIIATPTGSTGYSLSCGGPIIMPGSENFVITPIAPHNLTVRPFVIPNNFKIRMKVETREDQFLTSVDSRIYPCDSDVEVFLERSDFQIRMVQTEVQNFPSTLRNKLLWGLDRRN</sequence>
<keyword evidence="6" id="KW-0547">Nucleotide-binding</keyword>
<protein>
    <recommendedName>
        <fullName evidence="6">NAD kinase</fullName>
        <ecNumber evidence="6">2.7.1.23</ecNumber>
    </recommendedName>
    <alternativeName>
        <fullName evidence="6">ATP-dependent NAD kinase</fullName>
    </alternativeName>
</protein>
<feature type="binding site" evidence="6">
    <location>
        <position position="216"/>
    </location>
    <ligand>
        <name>NAD(+)</name>
        <dbReference type="ChEBI" id="CHEBI:57540"/>
    </ligand>
</feature>
<dbReference type="AlphaFoldDB" id="A0A6N6RGY2"/>